<dbReference type="SUPFAM" id="SSF110997">
    <property type="entry name" value="Sporulation related repeat"/>
    <property type="match status" value="1"/>
</dbReference>
<accession>J5K9U6</accession>
<dbReference type="InterPro" id="IPR036680">
    <property type="entry name" value="SPOR-like_sf"/>
</dbReference>
<name>J5K9U6_9GAMM</name>
<dbReference type="HOGENOM" id="CLU_1776127_0_0_6"/>
<sequence length="146" mass="16637">MTIERLVGLFFFIGSILILIITFYPETNTFIADDDLTVDKNSSSNININTNNDLPENFKNFSISDFDLFVYRAHVLSSKENSEAIVYKVNNGGLPAFFEVFEKNDKLFAVYVGPFVSESDIVNNMDTIKRLSESQNGEILRWKLSD</sequence>
<dbReference type="AlphaFoldDB" id="J5K9U6"/>
<evidence type="ECO:0000313" key="4">
    <source>
        <dbReference type="Proteomes" id="UP000010305"/>
    </source>
</evidence>
<dbReference type="InterPro" id="IPR007730">
    <property type="entry name" value="SPOR-like_dom"/>
</dbReference>
<dbReference type="EMBL" id="JH611156">
    <property type="protein sequence ID" value="EJP72268.1"/>
    <property type="molecule type" value="Genomic_DNA"/>
</dbReference>
<dbReference type="Proteomes" id="UP000010305">
    <property type="component" value="Unassembled WGS sequence"/>
</dbReference>
<feature type="transmembrane region" description="Helical" evidence="1">
    <location>
        <begin position="6"/>
        <end position="24"/>
    </location>
</feature>
<evidence type="ECO:0000256" key="1">
    <source>
        <dbReference type="SAM" id="Phobius"/>
    </source>
</evidence>
<dbReference type="Pfam" id="PF05036">
    <property type="entry name" value="SPOR"/>
    <property type="match status" value="1"/>
</dbReference>
<proteinExistence type="predicted"/>
<dbReference type="GO" id="GO:0042834">
    <property type="term" value="F:peptidoglycan binding"/>
    <property type="evidence" value="ECO:0007669"/>
    <property type="project" value="InterPro"/>
</dbReference>
<feature type="domain" description="SPOR" evidence="2">
    <location>
        <begin position="76"/>
        <end position="136"/>
    </location>
</feature>
<organism evidence="3 4">
    <name type="scientific">SAR86 cluster bacterium SAR86A</name>
    <dbReference type="NCBI Taxonomy" id="1123866"/>
    <lineage>
        <taxon>Bacteria</taxon>
        <taxon>Pseudomonadati</taxon>
        <taxon>Pseudomonadota</taxon>
        <taxon>Gammaproteobacteria</taxon>
        <taxon>SAR86 cluster</taxon>
    </lineage>
</organism>
<dbReference type="STRING" id="1123866.NT01SARS_0766"/>
<keyword evidence="1" id="KW-1133">Transmembrane helix</keyword>
<evidence type="ECO:0000313" key="3">
    <source>
        <dbReference type="EMBL" id="EJP72268.1"/>
    </source>
</evidence>
<reference evidence="3 4" key="1">
    <citation type="journal article" date="2012" name="ISME J.">
        <title>Genomic insights to SAR86, an abundant and uncultivated marine bacterial lineage.</title>
        <authorList>
            <person name="Dupont C.L."/>
            <person name="Rusch D.B."/>
            <person name="Yooseph S."/>
            <person name="Lombardo M.J."/>
            <person name="Richter R.A."/>
            <person name="Valas R."/>
            <person name="Novotny M."/>
            <person name="Yee-Greenbaum J."/>
            <person name="Selengut J.D."/>
            <person name="Haft D.H."/>
            <person name="Halpern A.L."/>
            <person name="Lasken R.S."/>
            <person name="Nealson K."/>
            <person name="Friedman R."/>
            <person name="Venter J.C."/>
        </authorList>
    </citation>
    <scope>NUCLEOTIDE SEQUENCE [LARGE SCALE GENOMIC DNA]</scope>
</reference>
<keyword evidence="1" id="KW-0472">Membrane</keyword>
<keyword evidence="1" id="KW-0812">Transmembrane</keyword>
<evidence type="ECO:0000259" key="2">
    <source>
        <dbReference type="Pfam" id="PF05036"/>
    </source>
</evidence>
<gene>
    <name evidence="3" type="ORF">NT01SARS_0766</name>
</gene>
<protein>
    <submittedName>
        <fullName evidence="3">Putative preprotein translocase, SecY subunit</fullName>
    </submittedName>
</protein>